<dbReference type="Proteomes" id="UP000317933">
    <property type="component" value="Unassembled WGS sequence"/>
</dbReference>
<dbReference type="EMBL" id="RCZE01000007">
    <property type="protein sequence ID" value="TPG76715.1"/>
    <property type="molecule type" value="Genomic_DNA"/>
</dbReference>
<evidence type="ECO:0000313" key="2">
    <source>
        <dbReference type="Proteomes" id="UP000317933"/>
    </source>
</evidence>
<organism evidence="1 2">
    <name type="scientific">Pseudomonas arsenicoxydans</name>
    <dbReference type="NCBI Taxonomy" id="702115"/>
    <lineage>
        <taxon>Bacteria</taxon>
        <taxon>Pseudomonadati</taxon>
        <taxon>Pseudomonadota</taxon>
        <taxon>Gammaproteobacteria</taxon>
        <taxon>Pseudomonadales</taxon>
        <taxon>Pseudomonadaceae</taxon>
        <taxon>Pseudomonas</taxon>
    </lineage>
</organism>
<reference evidence="1 2" key="1">
    <citation type="journal article" date="2019" name="Environ. Microbiol.">
        <title>Species interactions and distinct microbial communities in high Arctic permafrost affected cryosols are associated with the CH4 and CO2 gas fluxes.</title>
        <authorList>
            <person name="Altshuler I."/>
            <person name="Hamel J."/>
            <person name="Turney S."/>
            <person name="Magnuson E."/>
            <person name="Levesque R."/>
            <person name="Greer C."/>
            <person name="Whyte L.G."/>
        </authorList>
    </citation>
    <scope>NUCLEOTIDE SEQUENCE [LARGE SCALE GENOMIC DNA]</scope>
    <source>
        <strain evidence="1 2">E3</strain>
    </source>
</reference>
<comment type="caution">
    <text evidence="1">The sequence shown here is derived from an EMBL/GenBank/DDBJ whole genome shotgun (WGS) entry which is preliminary data.</text>
</comment>
<accession>A0A502HS85</accession>
<sequence>MANTQAIDGVLVDGQLTVETKDVTNPTSPLQMTTFTTTAMKYSDNPLRPGFFISCFKDKGLSSERTLTLAFTTDAVPRFTGYTEAFTTKTETEPYSFDIIDYTGKIETMEITRDKRRYNVIEFEILAKRSDNNETRKLTGKGHIFITNLSMAL</sequence>
<name>A0A502HS85_9PSED</name>
<evidence type="ECO:0000313" key="1">
    <source>
        <dbReference type="EMBL" id="TPG76715.1"/>
    </source>
</evidence>
<proteinExistence type="predicted"/>
<dbReference type="RefSeq" id="WP_140668416.1">
    <property type="nucleotide sequence ID" value="NZ_RCZE01000007.1"/>
</dbReference>
<protein>
    <submittedName>
        <fullName evidence="1">Uncharacterized protein</fullName>
    </submittedName>
</protein>
<dbReference type="AlphaFoldDB" id="A0A502HS85"/>
<gene>
    <name evidence="1" type="ORF">EAH78_16270</name>
</gene>